<evidence type="ECO:0000256" key="2">
    <source>
        <dbReference type="SAM" id="SignalP"/>
    </source>
</evidence>
<comment type="caution">
    <text evidence="3">The sequence shown here is derived from an EMBL/GenBank/DDBJ whole genome shotgun (WGS) entry which is preliminary data.</text>
</comment>
<reference evidence="3 4" key="1">
    <citation type="journal article" date="2020" name="G3 (Bethesda)">
        <title>Improved Reference Genome for Cyclotella cryptica CCMP332, a Model for Cell Wall Morphogenesis, Salinity Adaptation, and Lipid Production in Diatoms (Bacillariophyta).</title>
        <authorList>
            <person name="Roberts W.R."/>
            <person name="Downey K.M."/>
            <person name="Ruck E.C."/>
            <person name="Traller J.C."/>
            <person name="Alverson A.J."/>
        </authorList>
    </citation>
    <scope>NUCLEOTIDE SEQUENCE [LARGE SCALE GENOMIC DNA]</scope>
    <source>
        <strain evidence="3 4">CCMP332</strain>
    </source>
</reference>
<evidence type="ECO:0000313" key="3">
    <source>
        <dbReference type="EMBL" id="KAL3796136.1"/>
    </source>
</evidence>
<proteinExistence type="predicted"/>
<evidence type="ECO:0000313" key="4">
    <source>
        <dbReference type="Proteomes" id="UP001516023"/>
    </source>
</evidence>
<gene>
    <name evidence="3" type="ORF">HJC23_000639</name>
</gene>
<evidence type="ECO:0000256" key="1">
    <source>
        <dbReference type="SAM" id="MobiDB-lite"/>
    </source>
</evidence>
<protein>
    <submittedName>
        <fullName evidence="3">Uncharacterized protein</fullName>
    </submittedName>
</protein>
<organism evidence="3 4">
    <name type="scientific">Cyclotella cryptica</name>
    <dbReference type="NCBI Taxonomy" id="29204"/>
    <lineage>
        <taxon>Eukaryota</taxon>
        <taxon>Sar</taxon>
        <taxon>Stramenopiles</taxon>
        <taxon>Ochrophyta</taxon>
        <taxon>Bacillariophyta</taxon>
        <taxon>Coscinodiscophyceae</taxon>
        <taxon>Thalassiosirophycidae</taxon>
        <taxon>Stephanodiscales</taxon>
        <taxon>Stephanodiscaceae</taxon>
        <taxon>Cyclotella</taxon>
    </lineage>
</organism>
<accession>A0ABD3Q878</accession>
<keyword evidence="2" id="KW-0732">Signal</keyword>
<feature type="compositionally biased region" description="Polar residues" evidence="1">
    <location>
        <begin position="151"/>
        <end position="167"/>
    </location>
</feature>
<feature type="region of interest" description="Disordered" evidence="1">
    <location>
        <begin position="126"/>
        <end position="167"/>
    </location>
</feature>
<feature type="compositionally biased region" description="Low complexity" evidence="1">
    <location>
        <begin position="126"/>
        <end position="150"/>
    </location>
</feature>
<keyword evidence="4" id="KW-1185">Reference proteome</keyword>
<sequence length="441" mass="46297">MTRTFASILVVCTLHSQLVDAVLPQEPLKSLRYPARSLQTTKYCGADSLSAYLSCTTDTSCTDDGDCNDGETCWELNCPVLVEAQNEEETGGSVNDSGGTFNDAVSNTTKNVTTTTTATVVSSSTNATATTTTTSTVDTNSTSNETETSSISINPNANSTNSDGTMSPTITPVENWTDFDYTKFTKFCGPKHVGGYALAVSQCGPSTLCGITVWENHYGSSGNDCPHGSMCYSDITCGNGPGPQTTSTSSTVAETTTSVDMTTTVSENAGTSTMTTATISSTTFSGTTTLAPKSETSSATTTAIATNPILLTTRSSFCGSFYAEAVLNCGSKTMCTSSDDCPKDEECFEDISCTYDPNAQGSDDGNADQKQQVEEVGISRVDDDRFGYINQTDLSTTSDARGEGFSFAQNEGQNIDRNAASRIGIGMLSLLWLYGALLQGA</sequence>
<feature type="signal peptide" evidence="2">
    <location>
        <begin position="1"/>
        <end position="21"/>
    </location>
</feature>
<dbReference type="AlphaFoldDB" id="A0ABD3Q878"/>
<dbReference type="Proteomes" id="UP001516023">
    <property type="component" value="Unassembled WGS sequence"/>
</dbReference>
<feature type="chain" id="PRO_5044790181" evidence="2">
    <location>
        <begin position="22"/>
        <end position="441"/>
    </location>
</feature>
<dbReference type="EMBL" id="JABMIG020000065">
    <property type="protein sequence ID" value="KAL3796136.1"/>
    <property type="molecule type" value="Genomic_DNA"/>
</dbReference>
<name>A0ABD3Q878_9STRA</name>